<dbReference type="Proteomes" id="UP000664417">
    <property type="component" value="Unassembled WGS sequence"/>
</dbReference>
<dbReference type="PANTHER" id="PTHR46546">
    <property type="entry name" value="SHEWANELLA-LIKE PROTEIN PHOSPHATASE 1"/>
    <property type="match status" value="1"/>
</dbReference>
<accession>A0A8J7Q8F0</accession>
<evidence type="ECO:0000313" key="2">
    <source>
        <dbReference type="EMBL" id="MBO1318784.1"/>
    </source>
</evidence>
<gene>
    <name evidence="2" type="ORF">J3U88_09950</name>
</gene>
<dbReference type="InterPro" id="IPR004843">
    <property type="entry name" value="Calcineurin-like_PHP"/>
</dbReference>
<sequence length="704" mass="79867">MNRILLLVLLCFFPLVAGIAPDVVVPKPGQRIVAVGDIHGDYNALVSILKKAGLVDEQRNWTGGDTIFVQTGDMTDRGPDVRKVFDLLMALEEQAPAQGGQVHVLLGNHETMNLSLFMRDVGRESYAAFAGENAEKLRKKAYNAFKRLRRKSDTVMGLQAPHFSKAFEKEWYERRPLGYLEYIDAISPDGVYGKWLRGKNAVLRVGHTVFVHGGIDPDAYGEDWTEAEVNKNLRADIAAFDAFRAAMIEAGSITPYDDISEMLGSAQRHLENPKRDPRGNRMRLSAKERAYNETLLAFIKFQTEMTQLNSKKALWFRGFADWHETNDLAKVETLVKRDEVRHFVAGHTPQGQGIAMRFGGRIILVDTGMLHSHYGGQPAALEIIDTTFRAIYLDRTEVLLRDAAPAGEPRLVGEGPIESIIPPVPAIWTGVGVLTNGKVAMEKTPDHERTYITKDGNPQPFRGDNQVLQLLREAEIGRFKELGSGKTLPRRAEMRHNGVHFRAIFRTVDSGGEFKRGVANRVNDHYGYEVAAYHLSRLMGLYRVPPVVLRDHGGRQGSFQFWIENGMTETVRLEKGVAIPDEDRFYLQDQSMRVFDALIQNLDRNQGNFLFDHNWNLWYIDHTRAFDRNPTLRDAKNIHRCDRTFFKNLQEVGDDQIAELLAPFLKKSEIRSLLKRRAKLVRHLEKKIAKKGEAAVLYDLKWVD</sequence>
<name>A0A8J7Q8F0_9BACT</name>
<protein>
    <submittedName>
        <fullName evidence="2">Metallophosphoesterase</fullName>
    </submittedName>
</protein>
<dbReference type="AlphaFoldDB" id="A0A8J7Q8F0"/>
<evidence type="ECO:0000259" key="1">
    <source>
        <dbReference type="Pfam" id="PF00149"/>
    </source>
</evidence>
<dbReference type="InterPro" id="IPR029052">
    <property type="entry name" value="Metallo-depent_PP-like"/>
</dbReference>
<dbReference type="GO" id="GO:0016787">
    <property type="term" value="F:hydrolase activity"/>
    <property type="evidence" value="ECO:0007669"/>
    <property type="project" value="InterPro"/>
</dbReference>
<proteinExistence type="predicted"/>
<dbReference type="Pfam" id="PF00149">
    <property type="entry name" value="Metallophos"/>
    <property type="match status" value="1"/>
</dbReference>
<keyword evidence="3" id="KW-1185">Reference proteome</keyword>
<evidence type="ECO:0000313" key="3">
    <source>
        <dbReference type="Proteomes" id="UP000664417"/>
    </source>
</evidence>
<organism evidence="2 3">
    <name type="scientific">Acanthopleuribacter pedis</name>
    <dbReference type="NCBI Taxonomy" id="442870"/>
    <lineage>
        <taxon>Bacteria</taxon>
        <taxon>Pseudomonadati</taxon>
        <taxon>Acidobacteriota</taxon>
        <taxon>Holophagae</taxon>
        <taxon>Acanthopleuribacterales</taxon>
        <taxon>Acanthopleuribacteraceae</taxon>
        <taxon>Acanthopleuribacter</taxon>
    </lineage>
</organism>
<dbReference type="EMBL" id="JAFREP010000007">
    <property type="protein sequence ID" value="MBO1318784.1"/>
    <property type="molecule type" value="Genomic_DNA"/>
</dbReference>
<feature type="domain" description="Calcineurin-like phosphoesterase" evidence="1">
    <location>
        <begin position="31"/>
        <end position="198"/>
    </location>
</feature>
<dbReference type="SUPFAM" id="SSF56300">
    <property type="entry name" value="Metallo-dependent phosphatases"/>
    <property type="match status" value="1"/>
</dbReference>
<dbReference type="PANTHER" id="PTHR46546:SF4">
    <property type="entry name" value="SHEWANELLA-LIKE PROTEIN PHOSPHATASE 1"/>
    <property type="match status" value="1"/>
</dbReference>
<dbReference type="RefSeq" id="WP_207858513.1">
    <property type="nucleotide sequence ID" value="NZ_JAFREP010000007.1"/>
</dbReference>
<dbReference type="Gene3D" id="3.60.21.10">
    <property type="match status" value="1"/>
</dbReference>
<reference evidence="2" key="1">
    <citation type="submission" date="2021-03" db="EMBL/GenBank/DDBJ databases">
        <authorList>
            <person name="Wang G."/>
        </authorList>
    </citation>
    <scope>NUCLEOTIDE SEQUENCE</scope>
    <source>
        <strain evidence="2">KCTC 12899</strain>
    </source>
</reference>
<comment type="caution">
    <text evidence="2">The sequence shown here is derived from an EMBL/GenBank/DDBJ whole genome shotgun (WGS) entry which is preliminary data.</text>
</comment>